<dbReference type="PANTHER" id="PTHR12815">
    <property type="entry name" value="SORTING AND ASSEMBLY MACHINERY SAMM50 PROTEIN FAMILY MEMBER"/>
    <property type="match status" value="1"/>
</dbReference>
<dbReference type="InterPro" id="IPR039910">
    <property type="entry name" value="D15-like"/>
</dbReference>
<proteinExistence type="inferred from homology"/>
<name>A0A0M3KG74_ANISI</name>
<keyword evidence="3" id="KW-1134">Transmembrane beta strand</keyword>
<evidence type="ECO:0000256" key="2">
    <source>
        <dbReference type="ARBA" id="ARBA00010913"/>
    </source>
</evidence>
<organism evidence="9">
    <name type="scientific">Anisakis simplex</name>
    <name type="common">Herring worm</name>
    <dbReference type="NCBI Taxonomy" id="6269"/>
    <lineage>
        <taxon>Eukaryota</taxon>
        <taxon>Metazoa</taxon>
        <taxon>Ecdysozoa</taxon>
        <taxon>Nematoda</taxon>
        <taxon>Chromadorea</taxon>
        <taxon>Rhabditida</taxon>
        <taxon>Spirurina</taxon>
        <taxon>Ascaridomorpha</taxon>
        <taxon>Ascaridoidea</taxon>
        <taxon>Anisakidae</taxon>
        <taxon>Anisakis</taxon>
        <taxon>Anisakis simplex complex</taxon>
    </lineage>
</organism>
<evidence type="ECO:0000256" key="1">
    <source>
        <dbReference type="ARBA" id="ARBA00004374"/>
    </source>
</evidence>
<dbReference type="AlphaFoldDB" id="A0A0M3KG74"/>
<keyword evidence="8" id="KW-1185">Reference proteome</keyword>
<reference evidence="7 8" key="2">
    <citation type="submission" date="2018-11" db="EMBL/GenBank/DDBJ databases">
        <authorList>
            <consortium name="Pathogen Informatics"/>
        </authorList>
    </citation>
    <scope>NUCLEOTIDE SEQUENCE [LARGE SCALE GENOMIC DNA]</scope>
</reference>
<reference evidence="9" key="1">
    <citation type="submission" date="2017-02" db="UniProtKB">
        <authorList>
            <consortium name="WormBaseParasite"/>
        </authorList>
    </citation>
    <scope>IDENTIFICATION</scope>
</reference>
<evidence type="ECO:0000313" key="9">
    <source>
        <dbReference type="WBParaSite" id="ASIM_0001998601-mRNA-1"/>
    </source>
</evidence>
<protein>
    <submittedName>
        <fullName evidence="9">SAM50-like protein gop-3 (inferred by orthology to a C. elegans protein)</fullName>
    </submittedName>
</protein>
<sequence>MSLNRLLTVQPLDMDEMKGNIDPPKHKVYHRADVIHGKCENTPTTVQAVQFHGINSTKNDALIKEVAYLYQTKSLSQLIKNSNLAAKHLQEVGLMENATALIDTVDGDPDSYVVNFVVKEPKSFTLGVKAGMTTHGDADMMLNAGRQSFGGRGETVDASYSYTIKGDQSFDISLSKPFLGWQRYSNVSLAIYRSLATFPWNHCESKQNGILLQYNGQLCGKTLLHNIKLNTVWRKLQPQPECAFAIREHAGHTLKCSLEHSVAYDRRNRALIPSKGILLKLAQEYAGFIGDAAFLRHQFNVQAAAPLF</sequence>
<evidence type="ECO:0000313" key="8">
    <source>
        <dbReference type="Proteomes" id="UP000267096"/>
    </source>
</evidence>
<feature type="domain" description="Bacterial surface antigen (D15)" evidence="6">
    <location>
        <begin position="149"/>
        <end position="308"/>
    </location>
</feature>
<evidence type="ECO:0000313" key="7">
    <source>
        <dbReference type="EMBL" id="VDK69147.1"/>
    </source>
</evidence>
<dbReference type="Gene3D" id="2.40.160.50">
    <property type="entry name" value="membrane protein fhac: a member of the omp85/tpsb transporter family"/>
    <property type="match status" value="1"/>
</dbReference>
<comment type="similarity">
    <text evidence="2">Belongs to the SAM50/omp85 family.</text>
</comment>
<evidence type="ECO:0000256" key="5">
    <source>
        <dbReference type="ARBA" id="ARBA00023136"/>
    </source>
</evidence>
<dbReference type="GO" id="GO:0033108">
    <property type="term" value="P:mitochondrial respiratory chain complex assembly"/>
    <property type="evidence" value="ECO:0007669"/>
    <property type="project" value="TreeGrafter"/>
</dbReference>
<evidence type="ECO:0000259" key="6">
    <source>
        <dbReference type="Pfam" id="PF01103"/>
    </source>
</evidence>
<dbReference type="WBParaSite" id="ASIM_0001998601-mRNA-1">
    <property type="protein sequence ID" value="ASIM_0001998601-mRNA-1"/>
    <property type="gene ID" value="ASIM_0001998601"/>
</dbReference>
<dbReference type="OrthoDB" id="1724197at2759"/>
<evidence type="ECO:0000256" key="4">
    <source>
        <dbReference type="ARBA" id="ARBA00022692"/>
    </source>
</evidence>
<dbReference type="InterPro" id="IPR000184">
    <property type="entry name" value="Bac_surfAg_D15"/>
</dbReference>
<comment type="subcellular location">
    <subcellularLocation>
        <location evidence="1">Mitochondrion outer membrane</location>
        <topology evidence="1">Multi-pass membrane protein</topology>
    </subcellularLocation>
</comment>
<dbReference type="Proteomes" id="UP000267096">
    <property type="component" value="Unassembled WGS sequence"/>
</dbReference>
<dbReference type="PANTHER" id="PTHR12815:SF18">
    <property type="entry name" value="SORTING AND ASSEMBLY MACHINERY COMPONENT 50 HOMOLOG"/>
    <property type="match status" value="1"/>
</dbReference>
<evidence type="ECO:0000256" key="3">
    <source>
        <dbReference type="ARBA" id="ARBA00022452"/>
    </source>
</evidence>
<dbReference type="GO" id="GO:0005741">
    <property type="term" value="C:mitochondrial outer membrane"/>
    <property type="evidence" value="ECO:0007669"/>
    <property type="project" value="UniProtKB-SubCell"/>
</dbReference>
<dbReference type="EMBL" id="UYRR01037122">
    <property type="protein sequence ID" value="VDK69147.1"/>
    <property type="molecule type" value="Genomic_DNA"/>
</dbReference>
<dbReference type="GO" id="GO:0045040">
    <property type="term" value="P:protein insertion into mitochondrial outer membrane"/>
    <property type="evidence" value="ECO:0007669"/>
    <property type="project" value="TreeGrafter"/>
</dbReference>
<keyword evidence="5" id="KW-0472">Membrane</keyword>
<dbReference type="Pfam" id="PF01103">
    <property type="entry name" value="Omp85"/>
    <property type="match status" value="1"/>
</dbReference>
<gene>
    <name evidence="7" type="ORF">ASIM_LOCUS19372</name>
</gene>
<keyword evidence="4" id="KW-0812">Transmembrane</keyword>
<accession>A0A0M3KG74</accession>